<dbReference type="Proteomes" id="UP001292079">
    <property type="component" value="Unassembled WGS sequence"/>
</dbReference>
<reference evidence="1" key="2">
    <citation type="journal article" date="2023" name="Infect Dis Poverty">
        <title>Chromosome-scale genome of the human blood fluke Schistosoma mekongi and its implications for public health.</title>
        <authorList>
            <person name="Zhou M."/>
            <person name="Xu L."/>
            <person name="Xu D."/>
            <person name="Chen W."/>
            <person name="Khan J."/>
            <person name="Hu Y."/>
            <person name="Huang H."/>
            <person name="Wei H."/>
            <person name="Zhang Y."/>
            <person name="Chusongsang P."/>
            <person name="Tanasarnprasert K."/>
            <person name="Hu X."/>
            <person name="Limpanont Y."/>
            <person name="Lv Z."/>
        </authorList>
    </citation>
    <scope>NUCLEOTIDE SEQUENCE</scope>
    <source>
        <strain evidence="1">LV_2022a</strain>
    </source>
</reference>
<reference evidence="1" key="1">
    <citation type="submission" date="2022-04" db="EMBL/GenBank/DDBJ databases">
        <authorList>
            <person name="Xu L."/>
            <person name="Lv Z."/>
        </authorList>
    </citation>
    <scope>NUCLEOTIDE SEQUENCE</scope>
    <source>
        <strain evidence="1">LV_2022a</strain>
    </source>
</reference>
<sequence length="119" mass="13588">MYNIMNNIQKSYNINHDFENLLSNVDNSTSTSNTTSTTEKVIKPTTPGNNLNYLNETIVDIENVLYKNCIELNQHEAKLITMLERSEAMEKNIGRLKYSTTLLIVHVEQLFMMGTTGIN</sequence>
<gene>
    <name evidence="1" type="ORF">MN116_000988</name>
</gene>
<evidence type="ECO:0000313" key="2">
    <source>
        <dbReference type="Proteomes" id="UP001292079"/>
    </source>
</evidence>
<organism evidence="1 2">
    <name type="scientific">Schistosoma mekongi</name>
    <name type="common">Parasitic worm</name>
    <dbReference type="NCBI Taxonomy" id="38744"/>
    <lineage>
        <taxon>Eukaryota</taxon>
        <taxon>Metazoa</taxon>
        <taxon>Spiralia</taxon>
        <taxon>Lophotrochozoa</taxon>
        <taxon>Platyhelminthes</taxon>
        <taxon>Trematoda</taxon>
        <taxon>Digenea</taxon>
        <taxon>Strigeidida</taxon>
        <taxon>Schistosomatoidea</taxon>
        <taxon>Schistosomatidae</taxon>
        <taxon>Schistosoma</taxon>
    </lineage>
</organism>
<dbReference type="AlphaFoldDB" id="A0AAE1ZKV1"/>
<evidence type="ECO:0000313" key="1">
    <source>
        <dbReference type="EMBL" id="KAK4475725.1"/>
    </source>
</evidence>
<name>A0AAE1ZKV1_SCHME</name>
<proteinExistence type="predicted"/>
<keyword evidence="2" id="KW-1185">Reference proteome</keyword>
<dbReference type="EMBL" id="JALJAT010000001">
    <property type="protein sequence ID" value="KAK4475725.1"/>
    <property type="molecule type" value="Genomic_DNA"/>
</dbReference>
<protein>
    <submittedName>
        <fullName evidence="1">Uncharacterized protein</fullName>
    </submittedName>
</protein>
<comment type="caution">
    <text evidence="1">The sequence shown here is derived from an EMBL/GenBank/DDBJ whole genome shotgun (WGS) entry which is preliminary data.</text>
</comment>
<accession>A0AAE1ZKV1</accession>